<dbReference type="InterPro" id="IPR058627">
    <property type="entry name" value="MdtA-like_C"/>
</dbReference>
<evidence type="ECO:0000313" key="3">
    <source>
        <dbReference type="EMBL" id="OKY93791.1"/>
    </source>
</evidence>
<dbReference type="NCBIfam" id="TIGR01730">
    <property type="entry name" value="RND_mfp"/>
    <property type="match status" value="1"/>
</dbReference>
<comment type="caution">
    <text evidence="3">The sequence shown here is derived from an EMBL/GenBank/DDBJ whole genome shotgun (WGS) entry which is preliminary data.</text>
</comment>
<dbReference type="GO" id="GO:0015562">
    <property type="term" value="F:efflux transmembrane transporter activity"/>
    <property type="evidence" value="ECO:0007669"/>
    <property type="project" value="TreeGrafter"/>
</dbReference>
<dbReference type="GO" id="GO:1990281">
    <property type="term" value="C:efflux pump complex"/>
    <property type="evidence" value="ECO:0007669"/>
    <property type="project" value="TreeGrafter"/>
</dbReference>
<dbReference type="InterPro" id="IPR006143">
    <property type="entry name" value="RND_pump_MFP"/>
</dbReference>
<sequence>MKHKLVIAMTAATLFLVGCGQQQHTEQVMLVRIDTVKTANTCDILEFPARVQAAGEVHLAFKIPGTLQRIYVDDGAFVRQGELVAEMDPRDYELQLQAVEAEYLSIKAEAERVMALYDQNVATADAYDKARYGLQQITAKYENARNQLADTKLYAPFDGYVKRRRFDPPTVVAAGMPVITFLSGKNPEVELFIPASTYIRRREIASFAAVFDFLQGQKIPLRLLHVDPSANANQLYAVRLALPVNTEIAATPGMNATVEVAMRQETEASVEIPASALFSNGDKMSYVWIYRQDGTIARRRVEVARLHTDGTATIADGLNEGERIVVAGVHKLTEGQRVAPLPAPSKTNEGGLL</sequence>
<dbReference type="Gene3D" id="2.40.420.20">
    <property type="match status" value="1"/>
</dbReference>
<accession>A0A1Q6F4K8</accession>
<feature type="domain" description="Multidrug resistance protein MdtA-like C-terminal permuted SH3" evidence="2">
    <location>
        <begin position="271"/>
        <end position="330"/>
    </location>
</feature>
<gene>
    <name evidence="3" type="ORF">BHV66_07740</name>
</gene>
<comment type="similarity">
    <text evidence="1">Belongs to the membrane fusion protein (MFP) (TC 8.A.1) family.</text>
</comment>
<organism evidence="3 4">
    <name type="scientific">Alistipes putredinis</name>
    <dbReference type="NCBI Taxonomy" id="28117"/>
    <lineage>
        <taxon>Bacteria</taxon>
        <taxon>Pseudomonadati</taxon>
        <taxon>Bacteroidota</taxon>
        <taxon>Bacteroidia</taxon>
        <taxon>Bacteroidales</taxon>
        <taxon>Rikenellaceae</taxon>
        <taxon>Alistipes</taxon>
    </lineage>
</organism>
<proteinExistence type="inferred from homology"/>
<dbReference type="RefSeq" id="WP_278339392.1">
    <property type="nucleotide sequence ID" value="NZ_BAAFLA010000029.1"/>
</dbReference>
<dbReference type="SUPFAM" id="SSF111369">
    <property type="entry name" value="HlyD-like secretion proteins"/>
    <property type="match status" value="1"/>
</dbReference>
<evidence type="ECO:0000259" key="2">
    <source>
        <dbReference type="Pfam" id="PF25967"/>
    </source>
</evidence>
<dbReference type="PANTHER" id="PTHR30469">
    <property type="entry name" value="MULTIDRUG RESISTANCE PROTEIN MDTA"/>
    <property type="match status" value="1"/>
</dbReference>
<protein>
    <submittedName>
        <fullName evidence="3">Efflux transporter periplasmic adaptor subunit</fullName>
    </submittedName>
</protein>
<dbReference type="AlphaFoldDB" id="A0A1Q6F4K8"/>
<reference evidence="3 4" key="1">
    <citation type="journal article" date="2016" name="Nat. Biotechnol.">
        <title>Measurement of bacterial replication rates in microbial communities.</title>
        <authorList>
            <person name="Brown C.T."/>
            <person name="Olm M.R."/>
            <person name="Thomas B.C."/>
            <person name="Banfield J.F."/>
        </authorList>
    </citation>
    <scope>NUCLEOTIDE SEQUENCE [LARGE SCALE GENOMIC DNA]</scope>
    <source>
        <strain evidence="3">CAG:67_53_122</strain>
    </source>
</reference>
<evidence type="ECO:0000313" key="4">
    <source>
        <dbReference type="Proteomes" id="UP000187417"/>
    </source>
</evidence>
<name>A0A1Q6F4K8_9BACT</name>
<dbReference type="PROSITE" id="PS51257">
    <property type="entry name" value="PROKAR_LIPOPROTEIN"/>
    <property type="match status" value="1"/>
</dbReference>
<dbReference type="PANTHER" id="PTHR30469:SF15">
    <property type="entry name" value="HLYD FAMILY OF SECRETION PROTEINS"/>
    <property type="match status" value="1"/>
</dbReference>
<dbReference type="Pfam" id="PF25967">
    <property type="entry name" value="RND-MFP_C"/>
    <property type="match status" value="1"/>
</dbReference>
<dbReference type="Gene3D" id="2.40.50.100">
    <property type="match status" value="1"/>
</dbReference>
<dbReference type="Proteomes" id="UP000187417">
    <property type="component" value="Unassembled WGS sequence"/>
</dbReference>
<dbReference type="STRING" id="28117.BHV66_07740"/>
<dbReference type="EMBL" id="MNQH01000032">
    <property type="protein sequence ID" value="OKY93791.1"/>
    <property type="molecule type" value="Genomic_DNA"/>
</dbReference>
<evidence type="ECO:0000256" key="1">
    <source>
        <dbReference type="ARBA" id="ARBA00009477"/>
    </source>
</evidence>